<gene>
    <name evidence="1" type="ORF">HDF12_003951</name>
</gene>
<dbReference type="Pfam" id="PF12543">
    <property type="entry name" value="DUF3738"/>
    <property type="match status" value="1"/>
</dbReference>
<protein>
    <submittedName>
        <fullName evidence="1">Uncharacterized protein (TIGR03435 family)</fullName>
    </submittedName>
</protein>
<dbReference type="AlphaFoldDB" id="A0A7Y9NQP4"/>
<reference evidence="1 2" key="1">
    <citation type="submission" date="2020-07" db="EMBL/GenBank/DDBJ databases">
        <title>Genomic Encyclopedia of Type Strains, Phase IV (KMG-V): Genome sequencing to study the core and pangenomes of soil and plant-associated prokaryotes.</title>
        <authorList>
            <person name="Whitman W."/>
        </authorList>
    </citation>
    <scope>NUCLEOTIDE SEQUENCE [LARGE SCALE GENOMIC DNA]</scope>
    <source>
        <strain evidence="1 2">M8UP30</strain>
    </source>
</reference>
<evidence type="ECO:0000313" key="2">
    <source>
        <dbReference type="Proteomes" id="UP000534186"/>
    </source>
</evidence>
<dbReference type="Proteomes" id="UP000534186">
    <property type="component" value="Unassembled WGS sequence"/>
</dbReference>
<comment type="caution">
    <text evidence="1">The sequence shown here is derived from an EMBL/GenBank/DDBJ whole genome shotgun (WGS) entry which is preliminary data.</text>
</comment>
<accession>A0A7Y9NQP4</accession>
<evidence type="ECO:0000313" key="1">
    <source>
        <dbReference type="EMBL" id="NYF53552.1"/>
    </source>
</evidence>
<dbReference type="InterPro" id="IPR017801">
    <property type="entry name" value="DUF3738"/>
</dbReference>
<proteinExistence type="predicted"/>
<sequence>MDVYLITAPNGKPPAHPDPNAPESVGGVAWGSAGNIDENRGMLWPAGINAVRSIDLINGTVDDFCHMLEQGLDQPLINETHLDGKFDFQVRADEGQQNNFTERLRTQLNLVVTPAQRRVEMLVFTPQ</sequence>
<dbReference type="EMBL" id="JACCCV010000002">
    <property type="protein sequence ID" value="NYF53552.1"/>
    <property type="molecule type" value="Genomic_DNA"/>
</dbReference>
<name>A0A7Y9NQP4_9BACT</name>
<organism evidence="1 2">
    <name type="scientific">Tunturiibacter lichenicola</name>
    <dbReference type="NCBI Taxonomy" id="2051959"/>
    <lineage>
        <taxon>Bacteria</taxon>
        <taxon>Pseudomonadati</taxon>
        <taxon>Acidobacteriota</taxon>
        <taxon>Terriglobia</taxon>
        <taxon>Terriglobales</taxon>
        <taxon>Acidobacteriaceae</taxon>
        <taxon>Tunturiibacter</taxon>
    </lineage>
</organism>